<protein>
    <submittedName>
        <fullName evidence="4">DUF4190 domain-containing protein</fullName>
    </submittedName>
</protein>
<name>A0A9D2THV4_9MICO</name>
<dbReference type="Proteomes" id="UP000823854">
    <property type="component" value="Unassembled WGS sequence"/>
</dbReference>
<keyword evidence="2" id="KW-0472">Membrane</keyword>
<dbReference type="Pfam" id="PF13828">
    <property type="entry name" value="DUF4190"/>
    <property type="match status" value="1"/>
</dbReference>
<reference evidence="4" key="2">
    <citation type="submission" date="2021-04" db="EMBL/GenBank/DDBJ databases">
        <authorList>
            <person name="Gilroy R."/>
        </authorList>
    </citation>
    <scope>NUCLEOTIDE SEQUENCE</scope>
    <source>
        <strain evidence="4">CHK130-7132</strain>
    </source>
</reference>
<keyword evidence="2" id="KW-1133">Transmembrane helix</keyword>
<gene>
    <name evidence="4" type="ORF">H9932_08205</name>
</gene>
<reference evidence="4" key="1">
    <citation type="journal article" date="2021" name="PeerJ">
        <title>Extensive microbial diversity within the chicken gut microbiome revealed by metagenomics and culture.</title>
        <authorList>
            <person name="Gilroy R."/>
            <person name="Ravi A."/>
            <person name="Getino M."/>
            <person name="Pursley I."/>
            <person name="Horton D.L."/>
            <person name="Alikhan N.F."/>
            <person name="Baker D."/>
            <person name="Gharbi K."/>
            <person name="Hall N."/>
            <person name="Watson M."/>
            <person name="Adriaenssens E.M."/>
            <person name="Foster-Nyarko E."/>
            <person name="Jarju S."/>
            <person name="Secka A."/>
            <person name="Antonio M."/>
            <person name="Oren A."/>
            <person name="Chaudhuri R.R."/>
            <person name="La Ragione R."/>
            <person name="Hildebrand F."/>
            <person name="Pallen M.J."/>
        </authorList>
    </citation>
    <scope>NUCLEOTIDE SEQUENCE</scope>
    <source>
        <strain evidence="4">CHK130-7132</strain>
    </source>
</reference>
<sequence length="155" mass="15658">MSTQWGQDPDGHEQDPYAAQQSPYGAAQSPYGAEQNGYSAPQFDAGAQPYGVGVPGPYASPLVMAPPSSGLGIAGFVLGLLSITLCTGITGPFGLVLSIMGMRETSPEAASPRSGRGLAIAGLVLSILGTLLLLAFVAYVIFAIVVVGLSASSGR</sequence>
<evidence type="ECO:0000256" key="1">
    <source>
        <dbReference type="SAM" id="MobiDB-lite"/>
    </source>
</evidence>
<dbReference type="AlphaFoldDB" id="A0A9D2THV4"/>
<feature type="domain" description="DUF4190" evidence="3">
    <location>
        <begin position="71"/>
        <end position="135"/>
    </location>
</feature>
<organism evidence="4 5">
    <name type="scientific">Candidatus Brachybacterium intestinipullorum</name>
    <dbReference type="NCBI Taxonomy" id="2838512"/>
    <lineage>
        <taxon>Bacteria</taxon>
        <taxon>Bacillati</taxon>
        <taxon>Actinomycetota</taxon>
        <taxon>Actinomycetes</taxon>
        <taxon>Micrococcales</taxon>
        <taxon>Dermabacteraceae</taxon>
        <taxon>Brachybacterium</taxon>
    </lineage>
</organism>
<proteinExistence type="predicted"/>
<dbReference type="EMBL" id="DWWC01000162">
    <property type="protein sequence ID" value="HJC69641.1"/>
    <property type="molecule type" value="Genomic_DNA"/>
</dbReference>
<comment type="caution">
    <text evidence="4">The sequence shown here is derived from an EMBL/GenBank/DDBJ whole genome shotgun (WGS) entry which is preliminary data.</text>
</comment>
<evidence type="ECO:0000313" key="4">
    <source>
        <dbReference type="EMBL" id="HJC69641.1"/>
    </source>
</evidence>
<keyword evidence="2" id="KW-0812">Transmembrane</keyword>
<evidence type="ECO:0000313" key="5">
    <source>
        <dbReference type="Proteomes" id="UP000823854"/>
    </source>
</evidence>
<dbReference type="InterPro" id="IPR025241">
    <property type="entry name" value="DUF4190"/>
</dbReference>
<feature type="transmembrane region" description="Helical" evidence="2">
    <location>
        <begin position="118"/>
        <end position="151"/>
    </location>
</feature>
<accession>A0A9D2THV4</accession>
<feature type="transmembrane region" description="Helical" evidence="2">
    <location>
        <begin position="71"/>
        <end position="97"/>
    </location>
</feature>
<feature type="region of interest" description="Disordered" evidence="1">
    <location>
        <begin position="1"/>
        <end position="38"/>
    </location>
</feature>
<evidence type="ECO:0000256" key="2">
    <source>
        <dbReference type="SAM" id="Phobius"/>
    </source>
</evidence>
<evidence type="ECO:0000259" key="3">
    <source>
        <dbReference type="Pfam" id="PF13828"/>
    </source>
</evidence>